<keyword evidence="3 10" id="KW-0812">Transmembrane</keyword>
<dbReference type="InterPro" id="IPR012932">
    <property type="entry name" value="VKOR"/>
</dbReference>
<keyword evidence="8" id="KW-1015">Disulfide bond</keyword>
<evidence type="ECO:0000313" key="13">
    <source>
        <dbReference type="Proteomes" id="UP000218890"/>
    </source>
</evidence>
<dbReference type="Proteomes" id="UP000218890">
    <property type="component" value="Chromosome"/>
</dbReference>
<dbReference type="CDD" id="cd10546">
    <property type="entry name" value="VKOR"/>
    <property type="match status" value="1"/>
</dbReference>
<comment type="subcellular location">
    <subcellularLocation>
        <location evidence="1">Membrane</location>
        <topology evidence="1">Multi-pass membrane protein</topology>
    </subcellularLocation>
</comment>
<protein>
    <recommendedName>
        <fullName evidence="11">Vitamin K epoxide reductase domain-containing protein</fullName>
    </recommendedName>
</protein>
<dbReference type="InterPro" id="IPR038354">
    <property type="entry name" value="VKOR_sf"/>
</dbReference>
<keyword evidence="13" id="KW-1185">Reference proteome</keyword>
<evidence type="ECO:0000256" key="2">
    <source>
        <dbReference type="ARBA" id="ARBA00006214"/>
    </source>
</evidence>
<evidence type="ECO:0000259" key="11">
    <source>
        <dbReference type="SMART" id="SM00756"/>
    </source>
</evidence>
<keyword evidence="4" id="KW-0874">Quinone</keyword>
<keyword evidence="5 10" id="KW-1133">Transmembrane helix</keyword>
<feature type="transmembrane region" description="Helical" evidence="10">
    <location>
        <begin position="133"/>
        <end position="154"/>
    </location>
</feature>
<dbReference type="Gene3D" id="1.20.1440.130">
    <property type="entry name" value="VKOR domain"/>
    <property type="match status" value="1"/>
</dbReference>
<keyword evidence="9" id="KW-0676">Redox-active center</keyword>
<dbReference type="GO" id="GO:0016020">
    <property type="term" value="C:membrane"/>
    <property type="evidence" value="ECO:0007669"/>
    <property type="project" value="UniProtKB-SubCell"/>
</dbReference>
<evidence type="ECO:0000256" key="9">
    <source>
        <dbReference type="ARBA" id="ARBA00023284"/>
    </source>
</evidence>
<feature type="transmembrane region" description="Helical" evidence="10">
    <location>
        <begin position="160"/>
        <end position="185"/>
    </location>
</feature>
<feature type="transmembrane region" description="Helical" evidence="10">
    <location>
        <begin position="213"/>
        <end position="234"/>
    </location>
</feature>
<dbReference type="PANTHER" id="PTHR34573">
    <property type="entry name" value="VKC DOMAIN-CONTAINING PROTEIN"/>
    <property type="match status" value="1"/>
</dbReference>
<dbReference type="AlphaFoldDB" id="A0A125T2P4"/>
<evidence type="ECO:0000256" key="6">
    <source>
        <dbReference type="ARBA" id="ARBA00023002"/>
    </source>
</evidence>
<organism evidence="12 13">
    <name type="scientific">Halorhodospira halochloris</name>
    <name type="common">Ectothiorhodospira halochloris</name>
    <dbReference type="NCBI Taxonomy" id="1052"/>
    <lineage>
        <taxon>Bacteria</taxon>
        <taxon>Pseudomonadati</taxon>
        <taxon>Pseudomonadota</taxon>
        <taxon>Gammaproteobacteria</taxon>
        <taxon>Chromatiales</taxon>
        <taxon>Ectothiorhodospiraceae</taxon>
        <taxon>Halorhodospira</taxon>
    </lineage>
</organism>
<feature type="domain" description="Vitamin K epoxide reductase" evidence="11">
    <location>
        <begin position="51"/>
        <end position="185"/>
    </location>
</feature>
<feature type="transmembrane region" description="Helical" evidence="10">
    <location>
        <begin position="100"/>
        <end position="126"/>
    </location>
</feature>
<evidence type="ECO:0000313" key="12">
    <source>
        <dbReference type="EMBL" id="BAU58268.2"/>
    </source>
</evidence>
<evidence type="ECO:0000256" key="3">
    <source>
        <dbReference type="ARBA" id="ARBA00022692"/>
    </source>
</evidence>
<dbReference type="Pfam" id="PF07884">
    <property type="entry name" value="VKOR"/>
    <property type="match status" value="1"/>
</dbReference>
<feature type="transmembrane region" description="Helical" evidence="10">
    <location>
        <begin position="54"/>
        <end position="80"/>
    </location>
</feature>
<dbReference type="EMBL" id="AP017372">
    <property type="protein sequence ID" value="BAU58268.2"/>
    <property type="molecule type" value="Genomic_DNA"/>
</dbReference>
<keyword evidence="6" id="KW-0560">Oxidoreductase</keyword>
<evidence type="ECO:0000256" key="7">
    <source>
        <dbReference type="ARBA" id="ARBA00023136"/>
    </source>
</evidence>
<evidence type="ECO:0000256" key="4">
    <source>
        <dbReference type="ARBA" id="ARBA00022719"/>
    </source>
</evidence>
<accession>A0A125T2P4</accession>
<dbReference type="GO" id="GO:0016491">
    <property type="term" value="F:oxidoreductase activity"/>
    <property type="evidence" value="ECO:0007669"/>
    <property type="project" value="UniProtKB-KW"/>
</dbReference>
<gene>
    <name evidence="12" type="ORF">HH1059_15610</name>
</gene>
<comment type="similarity">
    <text evidence="2">Belongs to the VKOR family.</text>
</comment>
<dbReference type="GO" id="GO:0048038">
    <property type="term" value="F:quinone binding"/>
    <property type="evidence" value="ECO:0007669"/>
    <property type="project" value="UniProtKB-KW"/>
</dbReference>
<evidence type="ECO:0000256" key="5">
    <source>
        <dbReference type="ARBA" id="ARBA00022989"/>
    </source>
</evidence>
<name>A0A125T2P4_HALHR</name>
<evidence type="ECO:0000256" key="10">
    <source>
        <dbReference type="SAM" id="Phobius"/>
    </source>
</evidence>
<reference evidence="12" key="1">
    <citation type="submission" date="2016-02" db="EMBL/GenBank/DDBJ databases">
        <title>Halorhodospira halochloris DSM-1059 complete genome, version 2.</title>
        <authorList>
            <person name="Tsukatani Y."/>
        </authorList>
    </citation>
    <scope>NUCLEOTIDE SEQUENCE</scope>
    <source>
        <strain evidence="12">DSM 1059</strain>
    </source>
</reference>
<evidence type="ECO:0000256" key="8">
    <source>
        <dbReference type="ARBA" id="ARBA00023157"/>
    </source>
</evidence>
<sequence>MQSLHIYAIVIILAHMHTPLLALVTEATMATENTASRPEGFTTNWEYSPSVSSLFGTFMGVAVFGWLVSVFLSVIHFWALPQIPEGAEVAGSLKVIMSDWGYVLGVPLATLGALYYLATIALAAWWFDTRHPLIIKILTPITATGVIASAYFVWLQLVPIGEICPFCMISAAATVVLFALELMILRASDAPSAKELWQDAGNLWQQSAMKWPMLLLSVGGLTLLVVWAATFAPVPGT</sequence>
<dbReference type="KEGG" id="hhk:HH1059_15610"/>
<keyword evidence="7 10" id="KW-0472">Membrane</keyword>
<dbReference type="PANTHER" id="PTHR34573:SF1">
    <property type="entry name" value="VITAMIN K EPOXIDE REDUCTASE DOMAIN-CONTAINING PROTEIN"/>
    <property type="match status" value="1"/>
</dbReference>
<evidence type="ECO:0000256" key="1">
    <source>
        <dbReference type="ARBA" id="ARBA00004141"/>
    </source>
</evidence>
<dbReference type="SMART" id="SM00756">
    <property type="entry name" value="VKc"/>
    <property type="match status" value="1"/>
</dbReference>
<feature type="transmembrane region" description="Helical" evidence="10">
    <location>
        <begin position="6"/>
        <end position="24"/>
    </location>
</feature>
<proteinExistence type="inferred from homology"/>